<dbReference type="EMBL" id="JADAQX010000158">
    <property type="protein sequence ID" value="KAF8821598.1"/>
    <property type="molecule type" value="Genomic_DNA"/>
</dbReference>
<sequence length="576" mass="64901">MLRGYNLVILVTILFAPHSISGCLTALTSKQVLLNAPPIKNIGLHKRHHALKPIRGRLCGNPRYDKYSFWEKGECATVFPKSSHLNFVSQLQPHKSDAQIFNEQTVQAKSIAFTRDSGYAFASSHSQRVPTALRRKQFSQCLWNRHLLTFECDHGVRPTSEVLQKTVSHPPCTWLRCLASSAPPFPYPSKEAAIARSARIEELKDDEDNKKVDENSWTVLADGHILKKVLQKGETSHFPTLKSNVTIEFSISLLTGEIVTTHTECNVSMLEFPLASASKGMQTLLMTMKRLEKSAFVISPHLHKLSNFPVDKATIGEKDWLRFEILMCNIMDSNEKWVNIVEHVDASGIPKSDCSDMTLEEELELKTDLITKQLEQEMASNPSSPHWKDLRGNFSQQHEKKVESHFDKKLKRNIPRDPTVDGSRGYVESFLNKGQQFGYDLGDRIEGRGKYYVWRETPFVLEVAIPVISGVRAKHIHCAVTANAFKLFIAGKEVFGDQFIGSVDTEAGVAWTMNDAAMEFSAATQEELDTAASLLVETTTTDTISKVHTSRVPYISLQFFKMDKSLRLWGNAFEKS</sequence>
<dbReference type="SUPFAM" id="SSF54534">
    <property type="entry name" value="FKBP-like"/>
    <property type="match status" value="1"/>
</dbReference>
<evidence type="ECO:0000256" key="1">
    <source>
        <dbReference type="SAM" id="SignalP"/>
    </source>
</evidence>
<dbReference type="Proteomes" id="UP000823046">
    <property type="component" value="Unassembled WGS sequence"/>
</dbReference>
<dbReference type="Gene3D" id="3.10.50.40">
    <property type="match status" value="1"/>
</dbReference>
<dbReference type="SUPFAM" id="SSF49764">
    <property type="entry name" value="HSP20-like chaperones"/>
    <property type="match status" value="1"/>
</dbReference>
<dbReference type="Gene3D" id="2.60.40.790">
    <property type="match status" value="1"/>
</dbReference>
<proteinExistence type="predicted"/>
<reference evidence="2 3" key="1">
    <citation type="journal article" date="2020" name="bioRxiv">
        <title>Metabolic contributions of an alphaproteobacterial endosymbiont in the apicomplexan Cardiosporidium cionae.</title>
        <authorList>
            <person name="Hunter E.S."/>
            <person name="Paight C.J."/>
            <person name="Lane C.E."/>
        </authorList>
    </citation>
    <scope>NUCLEOTIDE SEQUENCE [LARGE SCALE GENOMIC DNA]</scope>
    <source>
        <strain evidence="2">ESH_2018</strain>
    </source>
</reference>
<comment type="caution">
    <text evidence="2">The sequence shown here is derived from an EMBL/GenBank/DDBJ whole genome shotgun (WGS) entry which is preliminary data.</text>
</comment>
<keyword evidence="1" id="KW-0732">Signal</keyword>
<name>A0ABQ7JCC7_9APIC</name>
<feature type="chain" id="PRO_5047011910" evidence="1">
    <location>
        <begin position="23"/>
        <end position="576"/>
    </location>
</feature>
<feature type="signal peptide" evidence="1">
    <location>
        <begin position="1"/>
        <end position="22"/>
    </location>
</feature>
<organism evidence="2 3">
    <name type="scientific">Cardiosporidium cionae</name>
    <dbReference type="NCBI Taxonomy" id="476202"/>
    <lineage>
        <taxon>Eukaryota</taxon>
        <taxon>Sar</taxon>
        <taxon>Alveolata</taxon>
        <taxon>Apicomplexa</taxon>
        <taxon>Aconoidasida</taxon>
        <taxon>Nephromycida</taxon>
        <taxon>Cardiosporidium</taxon>
    </lineage>
</organism>
<evidence type="ECO:0000313" key="3">
    <source>
        <dbReference type="Proteomes" id="UP000823046"/>
    </source>
</evidence>
<dbReference type="InterPro" id="IPR008978">
    <property type="entry name" value="HSP20-like_chaperone"/>
</dbReference>
<accession>A0ABQ7JCC7</accession>
<dbReference type="PROSITE" id="PS51257">
    <property type="entry name" value="PROKAR_LIPOPROTEIN"/>
    <property type="match status" value="1"/>
</dbReference>
<evidence type="ECO:0000313" key="2">
    <source>
        <dbReference type="EMBL" id="KAF8821598.1"/>
    </source>
</evidence>
<dbReference type="InterPro" id="IPR046357">
    <property type="entry name" value="PPIase_dom_sf"/>
</dbReference>
<gene>
    <name evidence="2" type="ORF">IE077_001819</name>
</gene>
<protein>
    <submittedName>
        <fullName evidence="2">Uncharacterized protein</fullName>
    </submittedName>
</protein>
<keyword evidence="3" id="KW-1185">Reference proteome</keyword>